<evidence type="ECO:0000259" key="2">
    <source>
        <dbReference type="PROSITE" id="PS51898"/>
    </source>
</evidence>
<evidence type="ECO:0000313" key="3">
    <source>
        <dbReference type="EMBL" id="TDO26243.1"/>
    </source>
</evidence>
<dbReference type="Proteomes" id="UP000295388">
    <property type="component" value="Unassembled WGS sequence"/>
</dbReference>
<gene>
    <name evidence="3" type="ORF">EV643_1653</name>
</gene>
<accession>A0A4R6IUG2</accession>
<dbReference type="RefSeq" id="WP_202870080.1">
    <property type="nucleotide sequence ID" value="NZ_SNWQ01000065.1"/>
</dbReference>
<evidence type="ECO:0000313" key="4">
    <source>
        <dbReference type="Proteomes" id="UP000295388"/>
    </source>
</evidence>
<feature type="domain" description="Tyr recombinase" evidence="2">
    <location>
        <begin position="1"/>
        <end position="172"/>
    </location>
</feature>
<evidence type="ECO:0000256" key="1">
    <source>
        <dbReference type="ARBA" id="ARBA00023172"/>
    </source>
</evidence>
<protein>
    <submittedName>
        <fullName evidence="3">Phage integrase family protein</fullName>
    </submittedName>
</protein>
<dbReference type="InterPro" id="IPR002104">
    <property type="entry name" value="Integrase_catalytic"/>
</dbReference>
<dbReference type="Pfam" id="PF00589">
    <property type="entry name" value="Phage_integrase"/>
    <property type="match status" value="1"/>
</dbReference>
<dbReference type="InterPro" id="IPR011010">
    <property type="entry name" value="DNA_brk_join_enz"/>
</dbReference>
<dbReference type="GO" id="GO:0003677">
    <property type="term" value="F:DNA binding"/>
    <property type="evidence" value="ECO:0007669"/>
    <property type="project" value="InterPro"/>
</dbReference>
<dbReference type="EMBL" id="SNWQ01000065">
    <property type="protein sequence ID" value="TDO26243.1"/>
    <property type="molecule type" value="Genomic_DNA"/>
</dbReference>
<organism evidence="3 4">
    <name type="scientific">Kribbella caucasensis</name>
    <dbReference type="NCBI Taxonomy" id="2512215"/>
    <lineage>
        <taxon>Bacteria</taxon>
        <taxon>Bacillati</taxon>
        <taxon>Actinomycetota</taxon>
        <taxon>Actinomycetes</taxon>
        <taxon>Propionibacteriales</taxon>
        <taxon>Kribbellaceae</taxon>
        <taxon>Kribbella</taxon>
    </lineage>
</organism>
<dbReference type="PANTHER" id="PTHR30349">
    <property type="entry name" value="PHAGE INTEGRASE-RELATED"/>
    <property type="match status" value="1"/>
</dbReference>
<sequence length="194" mass="21946">MWDELFAQLRCDRDRALPACFVSSGARAAELLGLRLEDVDWATGKIWVISKGTRLREPVPVSPEALAYLAAYLDEAGLPEPGQPVWRTRRGESRPLTYWALRQVMARANEVLGTNWTLHDLRHTAATRMARDPELTLVEVQTILRHAHVTTTAQYTVVALEDLMDRLAEHYARPRLEPRWTPGYDAGDVEAVFG</sequence>
<dbReference type="InterPro" id="IPR013762">
    <property type="entry name" value="Integrase-like_cat_sf"/>
</dbReference>
<keyword evidence="1" id="KW-0233">DNA recombination</keyword>
<dbReference type="AlphaFoldDB" id="A0A4R6IUG2"/>
<keyword evidence="4" id="KW-1185">Reference proteome</keyword>
<dbReference type="InterPro" id="IPR050090">
    <property type="entry name" value="Tyrosine_recombinase_XerCD"/>
</dbReference>
<proteinExistence type="predicted"/>
<dbReference type="GO" id="GO:0015074">
    <property type="term" value="P:DNA integration"/>
    <property type="evidence" value="ECO:0007669"/>
    <property type="project" value="InterPro"/>
</dbReference>
<comment type="caution">
    <text evidence="3">The sequence shown here is derived from an EMBL/GenBank/DDBJ whole genome shotgun (WGS) entry which is preliminary data.</text>
</comment>
<dbReference type="GO" id="GO:0006310">
    <property type="term" value="P:DNA recombination"/>
    <property type="evidence" value="ECO:0007669"/>
    <property type="project" value="UniProtKB-KW"/>
</dbReference>
<dbReference type="PROSITE" id="PS51898">
    <property type="entry name" value="TYR_RECOMBINASE"/>
    <property type="match status" value="1"/>
</dbReference>
<dbReference type="Gene3D" id="1.10.443.10">
    <property type="entry name" value="Intergrase catalytic core"/>
    <property type="match status" value="1"/>
</dbReference>
<name>A0A4R6IUG2_9ACTN</name>
<dbReference type="PANTHER" id="PTHR30349:SF81">
    <property type="entry name" value="TYROSINE RECOMBINASE XERC"/>
    <property type="match status" value="1"/>
</dbReference>
<reference evidence="3 4" key="1">
    <citation type="submission" date="2019-03" db="EMBL/GenBank/DDBJ databases">
        <title>Genomic Encyclopedia of Type Strains, Phase III (KMG-III): the genomes of soil and plant-associated and newly described type strains.</title>
        <authorList>
            <person name="Whitman W."/>
        </authorList>
    </citation>
    <scope>NUCLEOTIDE SEQUENCE [LARGE SCALE GENOMIC DNA]</scope>
    <source>
        <strain evidence="3 4">VKM Ac-2527</strain>
    </source>
</reference>
<dbReference type="SUPFAM" id="SSF56349">
    <property type="entry name" value="DNA breaking-rejoining enzymes"/>
    <property type="match status" value="1"/>
</dbReference>
<dbReference type="CDD" id="cd00397">
    <property type="entry name" value="DNA_BRE_C"/>
    <property type="match status" value="1"/>
</dbReference>